<evidence type="ECO:0000313" key="2">
    <source>
        <dbReference type="Proteomes" id="UP000250550"/>
    </source>
</evidence>
<dbReference type="EMBL" id="PRLF01000024">
    <property type="protein sequence ID" value="RAW63803.1"/>
    <property type="molecule type" value="Genomic_DNA"/>
</dbReference>
<organism evidence="1 2">
    <name type="scientific">Faecalibacterium prausnitzii</name>
    <dbReference type="NCBI Taxonomy" id="853"/>
    <lineage>
        <taxon>Bacteria</taxon>
        <taxon>Bacillati</taxon>
        <taxon>Bacillota</taxon>
        <taxon>Clostridia</taxon>
        <taxon>Eubacteriales</taxon>
        <taxon>Oscillospiraceae</taxon>
        <taxon>Faecalibacterium</taxon>
    </lineage>
</organism>
<reference evidence="1 2" key="1">
    <citation type="submission" date="2018-02" db="EMBL/GenBank/DDBJ databases">
        <title>Complete genome sequencing of Faecalibacterium prausnitzii strains isolated from the human gut.</title>
        <authorList>
            <person name="Fitzgerald B.C."/>
            <person name="Shkoporov A.N."/>
            <person name="Ross P.R."/>
            <person name="Hill C."/>
        </authorList>
    </citation>
    <scope>NUCLEOTIDE SEQUENCE [LARGE SCALE GENOMIC DNA]</scope>
    <source>
        <strain evidence="1 2">APC924/119</strain>
    </source>
</reference>
<protein>
    <submittedName>
        <fullName evidence="1">Uncharacterized protein</fullName>
    </submittedName>
</protein>
<name>A0A329UQA4_9FIRM</name>
<gene>
    <name evidence="1" type="ORF">C4N21_12850</name>
</gene>
<dbReference type="Proteomes" id="UP000250550">
    <property type="component" value="Unassembled WGS sequence"/>
</dbReference>
<sequence>MAKYEDGSYGSAAGIALIAKVLAGRCAMKYTRVAVGKGNIPDDKTPKTMTEPADYVMDAVIAGITNPVDGECQVTVQINSANVDKGFYCTAVVLYAEDPDEGEVPYTYLVLENEPEWIRPASSIVGKLATIDLIAAVGDVDTVTAAIDPEAIATVAAVNDLLQRHNEDPEAHAGIIMDAVGSAMKKLEESGQIMDQKTVETMIRKEIAEHGSGGYYGTYFLTLAASGWEQADEESPDYSYIYTAELPDSTSALIPSGAPLLGSFHIAEDAGVVNGCETGDGVVKFYSKEVPAADISTCIILFGKGGGGESDLTVATREQLGHVKIGNGIEVTEDGTISANAKVSEDQIATSDDTSEMLKEIYGE</sequence>
<dbReference type="RefSeq" id="WP_112122019.1">
    <property type="nucleotide sequence ID" value="NZ_JBBNHN010000020.1"/>
</dbReference>
<comment type="caution">
    <text evidence="1">The sequence shown here is derived from an EMBL/GenBank/DDBJ whole genome shotgun (WGS) entry which is preliminary data.</text>
</comment>
<accession>A0A329UQA4</accession>
<dbReference type="AlphaFoldDB" id="A0A329UQA4"/>
<proteinExistence type="predicted"/>
<evidence type="ECO:0000313" key="1">
    <source>
        <dbReference type="EMBL" id="RAW63803.1"/>
    </source>
</evidence>